<organism evidence="2 3">
    <name type="scientific">Phialemonium atrogriseum</name>
    <dbReference type="NCBI Taxonomy" id="1093897"/>
    <lineage>
        <taxon>Eukaryota</taxon>
        <taxon>Fungi</taxon>
        <taxon>Dikarya</taxon>
        <taxon>Ascomycota</taxon>
        <taxon>Pezizomycotina</taxon>
        <taxon>Sordariomycetes</taxon>
        <taxon>Sordariomycetidae</taxon>
        <taxon>Cephalothecales</taxon>
        <taxon>Cephalothecaceae</taxon>
        <taxon>Phialemonium</taxon>
    </lineage>
</organism>
<dbReference type="PANTHER" id="PTHR28283">
    <property type="entry name" value="3',5'-CYCLIC-NUCLEOTIDE PHOSPHODIESTERASE 1"/>
    <property type="match status" value="1"/>
</dbReference>
<accession>A0AAJ0FEI7</accession>
<reference evidence="2" key="1">
    <citation type="submission" date="2023-06" db="EMBL/GenBank/DDBJ databases">
        <title>Genome-scale phylogeny and comparative genomics of the fungal order Sordariales.</title>
        <authorList>
            <consortium name="Lawrence Berkeley National Laboratory"/>
            <person name="Hensen N."/>
            <person name="Bonometti L."/>
            <person name="Westerberg I."/>
            <person name="Brannstrom I.O."/>
            <person name="Guillou S."/>
            <person name="Cros-Aarteil S."/>
            <person name="Calhoun S."/>
            <person name="Haridas S."/>
            <person name="Kuo A."/>
            <person name="Mondo S."/>
            <person name="Pangilinan J."/>
            <person name="Riley R."/>
            <person name="Labutti K."/>
            <person name="Andreopoulos B."/>
            <person name="Lipzen A."/>
            <person name="Chen C."/>
            <person name="Yanf M."/>
            <person name="Daum C."/>
            <person name="Ng V."/>
            <person name="Clum A."/>
            <person name="Steindorff A."/>
            <person name="Ohm R."/>
            <person name="Martin F."/>
            <person name="Silar P."/>
            <person name="Natvig D."/>
            <person name="Lalanne C."/>
            <person name="Gautier V."/>
            <person name="Ament-Velasquez S.L."/>
            <person name="Kruys A."/>
            <person name="Hutchinson M.I."/>
            <person name="Powell A.J."/>
            <person name="Barry K."/>
            <person name="Miller A.N."/>
            <person name="Grigoriev I.V."/>
            <person name="Debuchy R."/>
            <person name="Gladieux P."/>
            <person name="Thoren M.H."/>
            <person name="Johannesson H."/>
        </authorList>
    </citation>
    <scope>NUCLEOTIDE SEQUENCE</scope>
    <source>
        <strain evidence="2">8032-3</strain>
    </source>
</reference>
<proteinExistence type="predicted"/>
<dbReference type="Pfam" id="PF02112">
    <property type="entry name" value="PDEase_II"/>
    <property type="match status" value="2"/>
</dbReference>
<dbReference type="Proteomes" id="UP001244011">
    <property type="component" value="Unassembled WGS sequence"/>
</dbReference>
<evidence type="ECO:0000256" key="1">
    <source>
        <dbReference type="SAM" id="MobiDB-lite"/>
    </source>
</evidence>
<dbReference type="RefSeq" id="XP_060281839.1">
    <property type="nucleotide sequence ID" value="XM_060431609.1"/>
</dbReference>
<dbReference type="EMBL" id="MU839014">
    <property type="protein sequence ID" value="KAK1765626.1"/>
    <property type="molecule type" value="Genomic_DNA"/>
</dbReference>
<dbReference type="PRINTS" id="PR00388">
    <property type="entry name" value="PDIESTERASE2"/>
</dbReference>
<dbReference type="InterPro" id="IPR000396">
    <property type="entry name" value="Pdiesterase2"/>
</dbReference>
<feature type="region of interest" description="Disordered" evidence="1">
    <location>
        <begin position="269"/>
        <end position="297"/>
    </location>
</feature>
<dbReference type="GeneID" id="85314796"/>
<evidence type="ECO:0000313" key="2">
    <source>
        <dbReference type="EMBL" id="KAK1765626.1"/>
    </source>
</evidence>
<comment type="caution">
    <text evidence="2">The sequence shown here is derived from an EMBL/GenBank/DDBJ whole genome shotgun (WGS) entry which is preliminary data.</text>
</comment>
<evidence type="ECO:0000313" key="3">
    <source>
        <dbReference type="Proteomes" id="UP001244011"/>
    </source>
</evidence>
<sequence>MGGGVEADSAAPALQVIVLGSGGGPHESNTTAFLVRSLASGWRKGSIVAVDAGVHLSAISQILEKTQPPDLGQTEELSLPHTLTSGPFAGLEVPHASASANAAHVHRTLIDTYLITHPHLDHISGFVINTAGLPGSRPKRLAGLPSTIAAFKTHIFNNVIWPNLSDENNGAGLVTYMRLVEGGSPAFGDGDDKGYLEVSDGLAVKTWGVSHGHCIERHSHRGSGSSTRFGSVDAGAAGGPLGVGMGASMALASPRGMAHHNSPNLSAFIHQQQQQQQRDPFNSSQQGGVLPGSVAASGVGRRSSASAGGLGASGLPTGESVCVYDSSAYFIRDMATGREVLMFGDVEPDSISLSPRNGQIWQEAAPKIATGNLVAIFIECSYDDSQDVDRLFGHLAPRFVMEEMAALADEVGAARRALRQQQRQDGSRAGSATPSVGSADKKKRKRDGADDGSLARKAATRAASGSAAAAAAAAAGGERGTPTRAAMDDPVSPRTVKPVGGSLAQPRPDEHTSAGTSSPHITTPTAALTLIDVELPPPVTPLNVVVHQQLQSQQSQQPAPPEPLPLKGLRVVIIHMKDKLNDGPHIGDIILGELQEYEKEAQLGCEFVISSEGQPLYF</sequence>
<keyword evidence="3" id="KW-1185">Reference proteome</keyword>
<feature type="compositionally biased region" description="Polar residues" evidence="1">
    <location>
        <begin position="278"/>
        <end position="287"/>
    </location>
</feature>
<dbReference type="CDD" id="cd07735">
    <property type="entry name" value="class_II_PDE_MBL-fold"/>
    <property type="match status" value="1"/>
</dbReference>
<dbReference type="AlphaFoldDB" id="A0AAJ0FEI7"/>
<dbReference type="GO" id="GO:1902660">
    <property type="term" value="P:negative regulation of glucose mediated signaling pathway"/>
    <property type="evidence" value="ECO:0007669"/>
    <property type="project" value="TreeGrafter"/>
</dbReference>
<dbReference type="GO" id="GO:0006198">
    <property type="term" value="P:cAMP catabolic process"/>
    <property type="evidence" value="ECO:0007669"/>
    <property type="project" value="InterPro"/>
</dbReference>
<gene>
    <name evidence="2" type="ORF">QBC33DRAFT_590210</name>
</gene>
<dbReference type="GO" id="GO:0047555">
    <property type="term" value="F:3',5'-cyclic-GMP phosphodiesterase activity"/>
    <property type="evidence" value="ECO:0007669"/>
    <property type="project" value="TreeGrafter"/>
</dbReference>
<protein>
    <submittedName>
        <fullName evidence="2">cAMP phosphodiesterases class-II-domain-containing protein</fullName>
    </submittedName>
</protein>
<dbReference type="GO" id="GO:0004115">
    <property type="term" value="F:3',5'-cyclic-AMP phosphodiesterase activity"/>
    <property type="evidence" value="ECO:0007669"/>
    <property type="project" value="InterPro"/>
</dbReference>
<name>A0AAJ0FEI7_9PEZI</name>
<feature type="compositionally biased region" description="Low complexity" evidence="1">
    <location>
        <begin position="451"/>
        <end position="485"/>
    </location>
</feature>
<dbReference type="SUPFAM" id="SSF56281">
    <property type="entry name" value="Metallo-hydrolase/oxidoreductase"/>
    <property type="match status" value="1"/>
</dbReference>
<feature type="compositionally biased region" description="Polar residues" evidence="1">
    <location>
        <begin position="513"/>
        <end position="522"/>
    </location>
</feature>
<dbReference type="PANTHER" id="PTHR28283:SF1">
    <property type="entry name" value="3',5'-CYCLIC-NUCLEOTIDE PHOSPHODIESTERASE 1"/>
    <property type="match status" value="1"/>
</dbReference>
<dbReference type="InterPro" id="IPR036866">
    <property type="entry name" value="RibonucZ/Hydroxyglut_hydro"/>
</dbReference>
<feature type="region of interest" description="Disordered" evidence="1">
    <location>
        <begin position="416"/>
        <end position="522"/>
    </location>
</feature>